<name>A0A6L5X4H8_9FIRM</name>
<evidence type="ECO:0000256" key="2">
    <source>
        <dbReference type="ARBA" id="ARBA00022448"/>
    </source>
</evidence>
<keyword evidence="7" id="KW-1185">Reference proteome</keyword>
<dbReference type="PANTHER" id="PTHR43335:SF8">
    <property type="entry name" value="ABC TRANSPORTER, ATP-BINDING PROTEIN"/>
    <property type="match status" value="1"/>
</dbReference>
<dbReference type="InterPro" id="IPR003593">
    <property type="entry name" value="AAA+_ATPase"/>
</dbReference>
<reference evidence="6 7" key="1">
    <citation type="submission" date="2019-08" db="EMBL/GenBank/DDBJ databases">
        <title>In-depth cultivation of the pig gut microbiome towards novel bacterial diversity and tailored functional studies.</title>
        <authorList>
            <person name="Wylensek D."/>
            <person name="Hitch T.C.A."/>
            <person name="Clavel T."/>
        </authorList>
    </citation>
    <scope>NUCLEOTIDE SEQUENCE [LARGE SCALE GENOMIC DNA]</scope>
    <source>
        <strain evidence="6 7">Oil+RF-744-WCA-WT-11</strain>
    </source>
</reference>
<dbReference type="InterPro" id="IPR003439">
    <property type="entry name" value="ABC_transporter-like_ATP-bd"/>
</dbReference>
<organism evidence="6 7">
    <name type="scientific">Porcincola intestinalis</name>
    <dbReference type="NCBI Taxonomy" id="2606632"/>
    <lineage>
        <taxon>Bacteria</taxon>
        <taxon>Bacillati</taxon>
        <taxon>Bacillota</taxon>
        <taxon>Clostridia</taxon>
        <taxon>Lachnospirales</taxon>
        <taxon>Lachnospiraceae</taxon>
        <taxon>Porcincola</taxon>
    </lineage>
</organism>
<accession>A0A6L5X4H8</accession>
<evidence type="ECO:0000259" key="5">
    <source>
        <dbReference type="PROSITE" id="PS50893"/>
    </source>
</evidence>
<dbReference type="InterPro" id="IPR027417">
    <property type="entry name" value="P-loop_NTPase"/>
</dbReference>
<dbReference type="GO" id="GO:0016887">
    <property type="term" value="F:ATP hydrolysis activity"/>
    <property type="evidence" value="ECO:0007669"/>
    <property type="project" value="InterPro"/>
</dbReference>
<dbReference type="Gene3D" id="3.40.50.300">
    <property type="entry name" value="P-loop containing nucleotide triphosphate hydrolases"/>
    <property type="match status" value="1"/>
</dbReference>
<dbReference type="AlphaFoldDB" id="A0A6L5X4H8"/>
<dbReference type="Pfam" id="PF00005">
    <property type="entry name" value="ABC_tran"/>
    <property type="match status" value="1"/>
</dbReference>
<evidence type="ECO:0000256" key="1">
    <source>
        <dbReference type="ARBA" id="ARBA00005417"/>
    </source>
</evidence>
<keyword evidence="4 6" id="KW-0067">ATP-binding</keyword>
<keyword evidence="2" id="KW-0813">Transport</keyword>
<dbReference type="EMBL" id="VULZ01000003">
    <property type="protein sequence ID" value="MSS14293.1"/>
    <property type="molecule type" value="Genomic_DNA"/>
</dbReference>
<keyword evidence="3" id="KW-0547">Nucleotide-binding</keyword>
<comment type="similarity">
    <text evidence="1">Belongs to the ABC transporter superfamily.</text>
</comment>
<evidence type="ECO:0000256" key="3">
    <source>
        <dbReference type="ARBA" id="ARBA00022741"/>
    </source>
</evidence>
<proteinExistence type="inferred from homology"/>
<evidence type="ECO:0000313" key="7">
    <source>
        <dbReference type="Proteomes" id="UP000481852"/>
    </source>
</evidence>
<dbReference type="PROSITE" id="PS50893">
    <property type="entry name" value="ABC_TRANSPORTER_2"/>
    <property type="match status" value="1"/>
</dbReference>
<dbReference type="SMART" id="SM00382">
    <property type="entry name" value="AAA"/>
    <property type="match status" value="1"/>
</dbReference>
<evidence type="ECO:0000313" key="6">
    <source>
        <dbReference type="EMBL" id="MSS14293.1"/>
    </source>
</evidence>
<feature type="domain" description="ABC transporter" evidence="5">
    <location>
        <begin position="1"/>
        <end position="193"/>
    </location>
</feature>
<dbReference type="RefSeq" id="WP_154524022.1">
    <property type="nucleotide sequence ID" value="NZ_JAQYJL010000016.1"/>
</dbReference>
<dbReference type="SUPFAM" id="SSF52540">
    <property type="entry name" value="P-loop containing nucleoside triphosphate hydrolases"/>
    <property type="match status" value="1"/>
</dbReference>
<dbReference type="Proteomes" id="UP000481852">
    <property type="component" value="Unassembled WGS sequence"/>
</dbReference>
<dbReference type="GO" id="GO:0005524">
    <property type="term" value="F:ATP binding"/>
    <property type="evidence" value="ECO:0007669"/>
    <property type="project" value="UniProtKB-KW"/>
</dbReference>
<protein>
    <submittedName>
        <fullName evidence="6">ATP-binding cassette domain-containing protein</fullName>
    </submittedName>
</protein>
<dbReference type="PANTHER" id="PTHR43335">
    <property type="entry name" value="ABC TRANSPORTER, ATP-BINDING PROTEIN"/>
    <property type="match status" value="1"/>
</dbReference>
<comment type="caution">
    <text evidence="6">The sequence shown here is derived from an EMBL/GenBank/DDBJ whole genome shotgun (WGS) entry which is preliminary data.</text>
</comment>
<sequence length="197" mass="22329">MRFESGRIYGLIGRNGSGKTVFLKCICGFIHADTGEIWLDDRKLGENMEYLDDCGFLIERPGFMEDLSGRENLKYIASIRKIAGADRIMECMEQVGLDPGDKKHVSKYSMGMKQRLGVAQAIMENPSILILDEPMNGLDDNGVVLMRKLLLGLRNQGKLILISSHYMEDIQLLCDKVYRFRNGCVEPFVFVDSPRHC</sequence>
<gene>
    <name evidence="6" type="ORF">FYJ35_04410</name>
</gene>
<evidence type="ECO:0000256" key="4">
    <source>
        <dbReference type="ARBA" id="ARBA00022840"/>
    </source>
</evidence>